<keyword evidence="2" id="KW-1185">Reference proteome</keyword>
<gene>
    <name evidence="1" type="ORF">H6G03_08255</name>
</gene>
<dbReference type="RefSeq" id="WP_190463858.1">
    <property type="nucleotide sequence ID" value="NZ_JACJPW010000016.1"/>
</dbReference>
<reference evidence="1" key="1">
    <citation type="journal article" date="2015" name="ISME J.">
        <title>Draft Genome Sequence of Streptomyces incarnatus NRRL8089, which Produces the Nucleoside Antibiotic Sinefungin.</title>
        <authorList>
            <person name="Oshima K."/>
            <person name="Hattori M."/>
            <person name="Shimizu H."/>
            <person name="Fukuda K."/>
            <person name="Nemoto M."/>
            <person name="Inagaki K."/>
            <person name="Tamura T."/>
        </authorList>
    </citation>
    <scope>NUCLEOTIDE SEQUENCE</scope>
    <source>
        <strain evidence="1">FACHB-1375</strain>
    </source>
</reference>
<sequence>MPKTPVTFRLSDSLLEAIDAQVEATSSNRTDVVVKALKQFFGLVESDRFLASLDVIQSLTERVTYLEQVSIGTEKLSSDVLHSLTDVNYT</sequence>
<evidence type="ECO:0000313" key="2">
    <source>
        <dbReference type="Proteomes" id="UP000641646"/>
    </source>
</evidence>
<comment type="caution">
    <text evidence="1">The sequence shown here is derived from an EMBL/GenBank/DDBJ whole genome shotgun (WGS) entry which is preliminary data.</text>
</comment>
<dbReference type="EMBL" id="JACJPW010000016">
    <property type="protein sequence ID" value="MBD2181092.1"/>
    <property type="molecule type" value="Genomic_DNA"/>
</dbReference>
<accession>A0A926VDV5</accession>
<evidence type="ECO:0000313" key="1">
    <source>
        <dbReference type="EMBL" id="MBD2181092.1"/>
    </source>
</evidence>
<reference evidence="1" key="2">
    <citation type="submission" date="2020-08" db="EMBL/GenBank/DDBJ databases">
        <authorList>
            <person name="Chen M."/>
            <person name="Teng W."/>
            <person name="Zhao L."/>
            <person name="Hu C."/>
            <person name="Zhou Y."/>
            <person name="Han B."/>
            <person name="Song L."/>
            <person name="Shu W."/>
        </authorList>
    </citation>
    <scope>NUCLEOTIDE SEQUENCE</scope>
    <source>
        <strain evidence="1">FACHB-1375</strain>
    </source>
</reference>
<organism evidence="1 2">
    <name type="scientific">Aerosakkonema funiforme FACHB-1375</name>
    <dbReference type="NCBI Taxonomy" id="2949571"/>
    <lineage>
        <taxon>Bacteria</taxon>
        <taxon>Bacillati</taxon>
        <taxon>Cyanobacteriota</taxon>
        <taxon>Cyanophyceae</taxon>
        <taxon>Oscillatoriophycideae</taxon>
        <taxon>Aerosakkonematales</taxon>
        <taxon>Aerosakkonemataceae</taxon>
        <taxon>Aerosakkonema</taxon>
    </lineage>
</organism>
<protein>
    <recommendedName>
        <fullName evidence="3">Ribbon-helix-helix protein CopG domain-containing protein</fullName>
    </recommendedName>
</protein>
<dbReference type="AlphaFoldDB" id="A0A926VDV5"/>
<evidence type="ECO:0008006" key="3">
    <source>
        <dbReference type="Google" id="ProtNLM"/>
    </source>
</evidence>
<name>A0A926VDV5_9CYAN</name>
<dbReference type="Proteomes" id="UP000641646">
    <property type="component" value="Unassembled WGS sequence"/>
</dbReference>
<proteinExistence type="predicted"/>